<feature type="transmembrane region" description="Helical" evidence="1">
    <location>
        <begin position="20"/>
        <end position="41"/>
    </location>
</feature>
<keyword evidence="3" id="KW-1185">Reference proteome</keyword>
<dbReference type="KEGG" id="asag:FGM00_10175"/>
<evidence type="ECO:0000313" key="3">
    <source>
        <dbReference type="Proteomes" id="UP000310017"/>
    </source>
</evidence>
<reference evidence="2 3" key="1">
    <citation type="submission" date="2019-05" db="EMBL/GenBank/DDBJ databases">
        <title>Genome sequencing of F202Z8.</title>
        <authorList>
            <person name="Kwon Y.M."/>
        </authorList>
    </citation>
    <scope>NUCLEOTIDE SEQUENCE [LARGE SCALE GENOMIC DNA]</scope>
    <source>
        <strain evidence="2 3">F202Z8</strain>
    </source>
</reference>
<evidence type="ECO:0000256" key="1">
    <source>
        <dbReference type="SAM" id="Phobius"/>
    </source>
</evidence>
<dbReference type="OrthoDB" id="330925at2"/>
<feature type="transmembrane region" description="Helical" evidence="1">
    <location>
        <begin position="130"/>
        <end position="148"/>
    </location>
</feature>
<feature type="transmembrane region" description="Helical" evidence="1">
    <location>
        <begin position="71"/>
        <end position="94"/>
    </location>
</feature>
<protein>
    <submittedName>
        <fullName evidence="2">Uncharacterized protein</fullName>
    </submittedName>
</protein>
<accession>A0A5B7SUD3</accession>
<dbReference type="EMBL" id="CP040710">
    <property type="protein sequence ID" value="QCX00460.1"/>
    <property type="molecule type" value="Genomic_DNA"/>
</dbReference>
<dbReference type="AlphaFoldDB" id="A0A5B7SUD3"/>
<proteinExistence type="predicted"/>
<keyword evidence="1" id="KW-0812">Transmembrane</keyword>
<name>A0A5B7SUD3_9FLAO</name>
<dbReference type="Proteomes" id="UP000310017">
    <property type="component" value="Chromosome"/>
</dbReference>
<gene>
    <name evidence="2" type="ORF">FGM00_10175</name>
</gene>
<dbReference type="RefSeq" id="WP_138852805.1">
    <property type="nucleotide sequence ID" value="NZ_CP040710.1"/>
</dbReference>
<keyword evidence="1" id="KW-0472">Membrane</keyword>
<evidence type="ECO:0000313" key="2">
    <source>
        <dbReference type="EMBL" id="QCX00460.1"/>
    </source>
</evidence>
<sequence length="153" mass="17306">MSEHKKNPPVYRTEKFYKSYLKVTAIIVGSFGPVFFLGTMMDTSEPARWTLDLLSWPLDYKQDYNAPTTRFLSALTGGFLFGWGVMIWCLSVWVYDKTPEFVRRSVLIGLLSWFVLDSAGSIASSNASNAFFNMIVLVLAVGPLWIPAARPHR</sequence>
<organism evidence="2 3">
    <name type="scientific">Aggregatimonas sangjinii</name>
    <dbReference type="NCBI Taxonomy" id="2583587"/>
    <lineage>
        <taxon>Bacteria</taxon>
        <taxon>Pseudomonadati</taxon>
        <taxon>Bacteroidota</taxon>
        <taxon>Flavobacteriia</taxon>
        <taxon>Flavobacteriales</taxon>
        <taxon>Flavobacteriaceae</taxon>
        <taxon>Aggregatimonas</taxon>
    </lineage>
</organism>
<keyword evidence="1" id="KW-1133">Transmembrane helix</keyword>
<feature type="transmembrane region" description="Helical" evidence="1">
    <location>
        <begin position="106"/>
        <end position="124"/>
    </location>
</feature>